<dbReference type="Gene3D" id="2.40.37.10">
    <property type="entry name" value="Lyase, Ornithine Decarboxylase, Chain A, domain 1"/>
    <property type="match status" value="1"/>
</dbReference>
<feature type="non-terminal residue" evidence="11">
    <location>
        <position position="1"/>
    </location>
</feature>
<dbReference type="OrthoDB" id="5034579at2759"/>
<comment type="catalytic activity">
    <reaction evidence="8">
        <text>L-ornithine + H(+) = putrescine + CO2</text>
        <dbReference type="Rhea" id="RHEA:22964"/>
        <dbReference type="ChEBI" id="CHEBI:15378"/>
        <dbReference type="ChEBI" id="CHEBI:16526"/>
        <dbReference type="ChEBI" id="CHEBI:46911"/>
        <dbReference type="ChEBI" id="CHEBI:326268"/>
        <dbReference type="EC" id="4.1.1.17"/>
    </reaction>
</comment>
<dbReference type="InterPro" id="IPR022644">
    <property type="entry name" value="De-COase2_N"/>
</dbReference>
<accession>A0A1Q3CKZ0</accession>
<evidence type="ECO:0000256" key="3">
    <source>
        <dbReference type="ARBA" id="ARBA00022898"/>
    </source>
</evidence>
<evidence type="ECO:0000256" key="2">
    <source>
        <dbReference type="ARBA" id="ARBA00008872"/>
    </source>
</evidence>
<dbReference type="UniPathway" id="UPA00535">
    <property type="reaction ID" value="UER00288"/>
</dbReference>
<evidence type="ECO:0000313" key="12">
    <source>
        <dbReference type="Proteomes" id="UP000187406"/>
    </source>
</evidence>
<dbReference type="EC" id="4.1.1.17" evidence="6"/>
<dbReference type="FunFam" id="3.20.20.10:FF:000005">
    <property type="entry name" value="Ornithine decarboxylase"/>
    <property type="match status" value="1"/>
</dbReference>
<dbReference type="GO" id="GO:0005737">
    <property type="term" value="C:cytoplasm"/>
    <property type="evidence" value="ECO:0007669"/>
    <property type="project" value="TreeGrafter"/>
</dbReference>
<evidence type="ECO:0000259" key="10">
    <source>
        <dbReference type="Pfam" id="PF02784"/>
    </source>
</evidence>
<evidence type="ECO:0000256" key="9">
    <source>
        <dbReference type="PIRSR" id="PIRSR600183-50"/>
    </source>
</evidence>
<evidence type="ECO:0000256" key="1">
    <source>
        <dbReference type="ARBA" id="ARBA00001933"/>
    </source>
</evidence>
<comment type="caution">
    <text evidence="11">The sequence shown here is derived from an EMBL/GenBank/DDBJ whole genome shotgun (WGS) entry which is preliminary data.</text>
</comment>
<keyword evidence="4" id="KW-0456">Lyase</keyword>
<dbReference type="InterPro" id="IPR000183">
    <property type="entry name" value="Orn/DAP/Arg_de-COase"/>
</dbReference>
<evidence type="ECO:0000313" key="11">
    <source>
        <dbReference type="EMBL" id="GAV80919.1"/>
    </source>
</evidence>
<keyword evidence="3 9" id="KW-0663">Pyridoxal phosphate</keyword>
<dbReference type="EMBL" id="BDDD01002285">
    <property type="protein sequence ID" value="GAV80919.1"/>
    <property type="molecule type" value="Genomic_DNA"/>
</dbReference>
<name>A0A1Q3CKZ0_CEPFO</name>
<evidence type="ECO:0000256" key="4">
    <source>
        <dbReference type="ARBA" id="ARBA00023239"/>
    </source>
</evidence>
<dbReference type="Pfam" id="PF02784">
    <property type="entry name" value="Orn_Arg_deC_N"/>
    <property type="match status" value="1"/>
</dbReference>
<comment type="cofactor">
    <cofactor evidence="1 9">
        <name>pyridoxal 5'-phosphate</name>
        <dbReference type="ChEBI" id="CHEBI:597326"/>
    </cofactor>
</comment>
<dbReference type="InterPro" id="IPR022653">
    <property type="entry name" value="De-COase2_pyr-phos_BS"/>
</dbReference>
<comment type="subunit">
    <text evidence="7">Homodimer. Only the dimer is catalytically active, as the active sites are constructed of residues from both monomers.</text>
</comment>
<proteinExistence type="inferred from homology"/>
<evidence type="ECO:0000256" key="7">
    <source>
        <dbReference type="ARBA" id="ARBA00046672"/>
    </source>
</evidence>
<feature type="domain" description="Orn/DAP/Arg decarboxylase 2 N-terminal" evidence="10">
    <location>
        <begin position="51"/>
        <end position="281"/>
    </location>
</feature>
<evidence type="ECO:0000256" key="6">
    <source>
        <dbReference type="ARBA" id="ARBA00034138"/>
    </source>
</evidence>
<dbReference type="GO" id="GO:0033387">
    <property type="term" value="P:putrescine biosynthetic process from arginine, via ornithine"/>
    <property type="evidence" value="ECO:0007669"/>
    <property type="project" value="UniProtKB-UniPathway"/>
</dbReference>
<keyword evidence="12" id="KW-1185">Reference proteome</keyword>
<gene>
    <name evidence="11" type="ORF">CFOL_v3_24378</name>
</gene>
<feature type="modified residue" description="N6-(pyridoxal phosphate)lysine" evidence="9">
    <location>
        <position position="72"/>
    </location>
</feature>
<dbReference type="PROSITE" id="PS00878">
    <property type="entry name" value="ODR_DC_2_1"/>
    <property type="match status" value="1"/>
</dbReference>
<evidence type="ECO:0000256" key="8">
    <source>
        <dbReference type="ARBA" id="ARBA00049127"/>
    </source>
</evidence>
<dbReference type="InterPro" id="IPR029066">
    <property type="entry name" value="PLP-binding_barrel"/>
</dbReference>
<dbReference type="STRING" id="3775.A0A1Q3CKZ0"/>
<dbReference type="InParanoid" id="A0A1Q3CKZ0"/>
<evidence type="ECO:0000256" key="5">
    <source>
        <dbReference type="ARBA" id="ARBA00034115"/>
    </source>
</evidence>
<dbReference type="PANTHER" id="PTHR11482">
    <property type="entry name" value="ARGININE/DIAMINOPIMELATE/ORNITHINE DECARBOXYLASE"/>
    <property type="match status" value="1"/>
</dbReference>
<feature type="active site" description="Proton donor" evidence="9">
    <location>
        <position position="354"/>
    </location>
</feature>
<dbReference type="GO" id="GO:0004586">
    <property type="term" value="F:ornithine decarboxylase activity"/>
    <property type="evidence" value="ECO:0007669"/>
    <property type="project" value="UniProtKB-EC"/>
</dbReference>
<dbReference type="SUPFAM" id="SSF51419">
    <property type="entry name" value="PLP-binding barrel"/>
    <property type="match status" value="1"/>
</dbReference>
<dbReference type="InterPro" id="IPR002433">
    <property type="entry name" value="Orn_de-COase"/>
</dbReference>
<dbReference type="AlphaFoldDB" id="A0A1Q3CKZ0"/>
<dbReference type="InterPro" id="IPR022657">
    <property type="entry name" value="De-COase2_CS"/>
</dbReference>
<dbReference type="Proteomes" id="UP000187406">
    <property type="component" value="Unassembled WGS sequence"/>
</dbReference>
<dbReference type="InterPro" id="IPR009006">
    <property type="entry name" value="Ala_racemase/Decarboxylase_C"/>
</dbReference>
<dbReference type="Gene3D" id="3.20.20.10">
    <property type="entry name" value="Alanine racemase"/>
    <property type="match status" value="1"/>
</dbReference>
<dbReference type="PROSITE" id="PS00879">
    <property type="entry name" value="ODR_DC_2_2"/>
    <property type="match status" value="1"/>
</dbReference>
<comment type="similarity">
    <text evidence="2">Belongs to the Orn/Lys/Arg decarboxylase class-II family.</text>
</comment>
<dbReference type="CDD" id="cd00622">
    <property type="entry name" value="PLPDE_III_ODC"/>
    <property type="match status" value="1"/>
</dbReference>
<dbReference type="PRINTS" id="PR01179">
    <property type="entry name" value="ODADCRBXLASE"/>
</dbReference>
<comment type="pathway">
    <text evidence="5">Amine and polyamine biosynthesis; putrescine biosynthesis via L-ornithine pathway; putrescine from L-ornithine: step 1/1.</text>
</comment>
<reference evidence="12" key="1">
    <citation type="submission" date="2016-04" db="EMBL/GenBank/DDBJ databases">
        <title>Cephalotus genome sequencing.</title>
        <authorList>
            <person name="Fukushima K."/>
            <person name="Hasebe M."/>
            <person name="Fang X."/>
        </authorList>
    </citation>
    <scope>NUCLEOTIDE SEQUENCE [LARGE SCALE GENOMIC DNA]</scope>
    <source>
        <strain evidence="12">cv. St1</strain>
    </source>
</reference>
<dbReference type="PRINTS" id="PR01182">
    <property type="entry name" value="ORNDCRBXLASE"/>
</dbReference>
<protein>
    <recommendedName>
        <fullName evidence="6">ornithine decarboxylase</fullName>
        <ecNumber evidence="6">4.1.1.17</ecNumber>
    </recommendedName>
</protein>
<organism evidence="11 12">
    <name type="scientific">Cephalotus follicularis</name>
    <name type="common">Albany pitcher plant</name>
    <dbReference type="NCBI Taxonomy" id="3775"/>
    <lineage>
        <taxon>Eukaryota</taxon>
        <taxon>Viridiplantae</taxon>
        <taxon>Streptophyta</taxon>
        <taxon>Embryophyta</taxon>
        <taxon>Tracheophyta</taxon>
        <taxon>Spermatophyta</taxon>
        <taxon>Magnoliopsida</taxon>
        <taxon>eudicotyledons</taxon>
        <taxon>Gunneridae</taxon>
        <taxon>Pentapetalae</taxon>
        <taxon>rosids</taxon>
        <taxon>fabids</taxon>
        <taxon>Oxalidales</taxon>
        <taxon>Cephalotaceae</taxon>
        <taxon>Cephalotus</taxon>
    </lineage>
</organism>
<dbReference type="PANTHER" id="PTHR11482:SF6">
    <property type="entry name" value="ORNITHINE DECARBOXYLASE 1-RELATED"/>
    <property type="match status" value="1"/>
</dbReference>
<sequence>SSIELFVMESKLRDKRVTILPKNGVTDFMQTIILEKQPTKEPFFVLDLGVVTSLYDKWTLTLPMVRTFYAVKCNPEPTLLEAMAAIGFNFDCASRAEIESVMALGVSPDRIIYANPCKAESHIKYAARVGVNVTTFDSKNELDKIRKWHPKCALLVRIKPPEDSEASSPLGSKYGALLEEVTPLLQAAQAANLSVIGVSFHIGSGATQYHPYRGAVAAAKTVFQVAARLGMPRMQVLDIGGGFTAGPQFDQATSILKEAIQTHFNNEPGLTVYGEPGRFFAQSAFTLAATIIGKRVRGDMREYWINDGIYGSFNCILNDHATVTCSALACKSNPGNPTCNGVKKYVSTVFGPTCDGLDTLLIGHLLPELEVDDWLVFPNMGAYGAACGSRFNGFDSSAIMTYLAFSNN</sequence>
<dbReference type="SUPFAM" id="SSF50621">
    <property type="entry name" value="Alanine racemase C-terminal domain-like"/>
    <property type="match status" value="1"/>
</dbReference>